<dbReference type="PANTHER" id="PTHR22911">
    <property type="entry name" value="ACYL-MALONYL CONDENSING ENZYME-RELATED"/>
    <property type="match status" value="1"/>
</dbReference>
<dbReference type="PANTHER" id="PTHR22911:SF6">
    <property type="entry name" value="SOLUTE CARRIER FAMILY 35 MEMBER G1"/>
    <property type="match status" value="1"/>
</dbReference>
<feature type="transmembrane region" description="Helical" evidence="6">
    <location>
        <begin position="401"/>
        <end position="420"/>
    </location>
</feature>
<organism evidence="8 9">
    <name type="scientific">Paraphoma chrysanthemicola</name>
    <dbReference type="NCBI Taxonomy" id="798071"/>
    <lineage>
        <taxon>Eukaryota</taxon>
        <taxon>Fungi</taxon>
        <taxon>Dikarya</taxon>
        <taxon>Ascomycota</taxon>
        <taxon>Pezizomycotina</taxon>
        <taxon>Dothideomycetes</taxon>
        <taxon>Pleosporomycetidae</taxon>
        <taxon>Pleosporales</taxon>
        <taxon>Pleosporineae</taxon>
        <taxon>Phaeosphaeriaceae</taxon>
        <taxon>Paraphoma</taxon>
    </lineage>
</organism>
<keyword evidence="9" id="KW-1185">Reference proteome</keyword>
<feature type="transmembrane region" description="Helical" evidence="6">
    <location>
        <begin position="98"/>
        <end position="118"/>
    </location>
</feature>
<evidence type="ECO:0000256" key="2">
    <source>
        <dbReference type="ARBA" id="ARBA00022692"/>
    </source>
</evidence>
<comment type="subcellular location">
    <subcellularLocation>
        <location evidence="1">Membrane</location>
        <topology evidence="1">Multi-pass membrane protein</topology>
    </subcellularLocation>
</comment>
<dbReference type="EMBL" id="JAGMVJ010000001">
    <property type="protein sequence ID" value="KAH7094446.1"/>
    <property type="molecule type" value="Genomic_DNA"/>
</dbReference>
<evidence type="ECO:0000256" key="5">
    <source>
        <dbReference type="SAM" id="MobiDB-lite"/>
    </source>
</evidence>
<dbReference type="InterPro" id="IPR037185">
    <property type="entry name" value="EmrE-like"/>
</dbReference>
<feature type="region of interest" description="Disordered" evidence="5">
    <location>
        <begin position="12"/>
        <end position="63"/>
    </location>
</feature>
<feature type="transmembrane region" description="Helical" evidence="6">
    <location>
        <begin position="139"/>
        <end position="158"/>
    </location>
</feature>
<feature type="transmembrane region" description="Helical" evidence="6">
    <location>
        <begin position="336"/>
        <end position="359"/>
    </location>
</feature>
<evidence type="ECO:0000256" key="3">
    <source>
        <dbReference type="ARBA" id="ARBA00022989"/>
    </source>
</evidence>
<feature type="transmembrane region" description="Helical" evidence="6">
    <location>
        <begin position="455"/>
        <end position="473"/>
    </location>
</feature>
<name>A0A8K0W3B8_9PLEO</name>
<feature type="compositionally biased region" description="Basic and acidic residues" evidence="5">
    <location>
        <begin position="502"/>
        <end position="517"/>
    </location>
</feature>
<dbReference type="SUPFAM" id="SSF103481">
    <property type="entry name" value="Multidrug resistance efflux transporter EmrE"/>
    <property type="match status" value="1"/>
</dbReference>
<evidence type="ECO:0000256" key="1">
    <source>
        <dbReference type="ARBA" id="ARBA00004141"/>
    </source>
</evidence>
<feature type="domain" description="EamA" evidence="7">
    <location>
        <begin position="340"/>
        <end position="471"/>
    </location>
</feature>
<dbReference type="Proteomes" id="UP000813461">
    <property type="component" value="Unassembled WGS sequence"/>
</dbReference>
<keyword evidence="3 6" id="KW-1133">Transmembrane helix</keyword>
<feature type="transmembrane region" description="Helical" evidence="6">
    <location>
        <begin position="211"/>
        <end position="233"/>
    </location>
</feature>
<evidence type="ECO:0000313" key="8">
    <source>
        <dbReference type="EMBL" id="KAH7094446.1"/>
    </source>
</evidence>
<evidence type="ECO:0000256" key="6">
    <source>
        <dbReference type="SAM" id="Phobius"/>
    </source>
</evidence>
<evidence type="ECO:0000256" key="4">
    <source>
        <dbReference type="ARBA" id="ARBA00023136"/>
    </source>
</evidence>
<reference evidence="8" key="1">
    <citation type="journal article" date="2021" name="Nat. Commun.">
        <title>Genetic determinants of endophytism in the Arabidopsis root mycobiome.</title>
        <authorList>
            <person name="Mesny F."/>
            <person name="Miyauchi S."/>
            <person name="Thiergart T."/>
            <person name="Pickel B."/>
            <person name="Atanasova L."/>
            <person name="Karlsson M."/>
            <person name="Huettel B."/>
            <person name="Barry K.W."/>
            <person name="Haridas S."/>
            <person name="Chen C."/>
            <person name="Bauer D."/>
            <person name="Andreopoulos W."/>
            <person name="Pangilinan J."/>
            <person name="LaButti K."/>
            <person name="Riley R."/>
            <person name="Lipzen A."/>
            <person name="Clum A."/>
            <person name="Drula E."/>
            <person name="Henrissat B."/>
            <person name="Kohler A."/>
            <person name="Grigoriev I.V."/>
            <person name="Martin F.M."/>
            <person name="Hacquard S."/>
        </authorList>
    </citation>
    <scope>NUCLEOTIDE SEQUENCE</scope>
    <source>
        <strain evidence="8">MPI-SDFR-AT-0120</strain>
    </source>
</reference>
<evidence type="ECO:0000313" key="9">
    <source>
        <dbReference type="Proteomes" id="UP000813461"/>
    </source>
</evidence>
<feature type="transmembrane region" description="Helical" evidence="6">
    <location>
        <begin position="239"/>
        <end position="262"/>
    </location>
</feature>
<feature type="transmembrane region" description="Helical" evidence="6">
    <location>
        <begin position="371"/>
        <end position="395"/>
    </location>
</feature>
<protein>
    <recommendedName>
        <fullName evidence="7">EamA domain-containing protein</fullName>
    </recommendedName>
</protein>
<gene>
    <name evidence="8" type="ORF">FB567DRAFT_3835</name>
</gene>
<accession>A0A8K0W3B8</accession>
<comment type="caution">
    <text evidence="8">The sequence shown here is derived from an EMBL/GenBank/DDBJ whole genome shotgun (WGS) entry which is preliminary data.</text>
</comment>
<dbReference type="AlphaFoldDB" id="A0A8K0W3B8"/>
<dbReference type="GO" id="GO:0016020">
    <property type="term" value="C:membrane"/>
    <property type="evidence" value="ECO:0007669"/>
    <property type="project" value="UniProtKB-SubCell"/>
</dbReference>
<keyword evidence="2 6" id="KW-0812">Transmembrane</keyword>
<feature type="transmembrane region" description="Helical" evidence="6">
    <location>
        <begin position="178"/>
        <end position="199"/>
    </location>
</feature>
<dbReference type="OrthoDB" id="306876at2759"/>
<dbReference type="Pfam" id="PF00892">
    <property type="entry name" value="EamA"/>
    <property type="match status" value="1"/>
</dbReference>
<dbReference type="InterPro" id="IPR000620">
    <property type="entry name" value="EamA_dom"/>
</dbReference>
<evidence type="ECO:0000259" key="7">
    <source>
        <dbReference type="Pfam" id="PF00892"/>
    </source>
</evidence>
<proteinExistence type="predicted"/>
<feature type="region of interest" description="Disordered" evidence="5">
    <location>
        <begin position="479"/>
        <end position="517"/>
    </location>
</feature>
<sequence>MTLPVLAKSVQEDAQHFYDPGEQEYPTSTLDPGNKPELPPRLDRGAIRVSSPNPSFVSTDDADHDRLGRVSAHLTQHGRRRASRSPVPPSTALARLQFFWVANKGLALVLISQLFGTLMNVTTRMLEMEGNDGNGYHPFQILFARMFITVVCASLYMWRKKIEHFPFGLREVRPLLVARGLSGFFGVFGMYFALPACFLGYHWKAITDRYVICHAETLVLPITLSVPCAYLIFADSLLYLPLADATVITFLAPSLACWACSYLINEPFTRMEQIAAYVSLFGVVIIARPFAVFSSRPSDPVPDASGNGDFVLSNQTTVSPDRLAADYDAVTPTQRATAVGIAMLGVLGAAGAYTTIRWIGRRAHPLISVNYFATWCTIVSIVAMFTVPGVGFLLPRYFKDWCYLIFLGICGFVMQFLLAAGLQYEKSSRATNMVYMQMLFALTFDKVVWGTTPGALSIVGSSLILGSAIYVAMHKEDPRKASLREGGDEDEERGLMLAQMDGRSEEHLDRPDSPSRT</sequence>
<keyword evidence="4 6" id="KW-0472">Membrane</keyword>